<sequence length="85" mass="9561">MCDSPGDRPCNSGFVKGWRLVAKGVLPGSLRRFRLAALRLRQVLKLQLVDHVCWTMGGQVGRAGLRAERFVEQDYERGGWKALGY</sequence>
<accession>A0A4D6LHX2</accession>
<evidence type="ECO:0000313" key="2">
    <source>
        <dbReference type="Proteomes" id="UP000501690"/>
    </source>
</evidence>
<keyword evidence="2" id="KW-1185">Reference proteome</keyword>
<reference evidence="1 2" key="1">
    <citation type="submission" date="2019-04" db="EMBL/GenBank/DDBJ databases">
        <title>An improved genome assembly and genetic linkage map for asparagus bean, Vigna unguiculata ssp. sesquipedialis.</title>
        <authorList>
            <person name="Xia Q."/>
            <person name="Zhang R."/>
            <person name="Dong Y."/>
        </authorList>
    </citation>
    <scope>NUCLEOTIDE SEQUENCE [LARGE SCALE GENOMIC DNA]</scope>
    <source>
        <tissue evidence="1">Leaf</tissue>
    </source>
</reference>
<proteinExistence type="predicted"/>
<dbReference type="AlphaFoldDB" id="A0A4D6LHX2"/>
<dbReference type="EMBL" id="CP039347">
    <property type="protein sequence ID" value="QCD87935.1"/>
    <property type="molecule type" value="Genomic_DNA"/>
</dbReference>
<protein>
    <submittedName>
        <fullName evidence="1">Uncharacterized protein</fullName>
    </submittedName>
</protein>
<organism evidence="1 2">
    <name type="scientific">Vigna unguiculata</name>
    <name type="common">Cowpea</name>
    <dbReference type="NCBI Taxonomy" id="3917"/>
    <lineage>
        <taxon>Eukaryota</taxon>
        <taxon>Viridiplantae</taxon>
        <taxon>Streptophyta</taxon>
        <taxon>Embryophyta</taxon>
        <taxon>Tracheophyta</taxon>
        <taxon>Spermatophyta</taxon>
        <taxon>Magnoliopsida</taxon>
        <taxon>eudicotyledons</taxon>
        <taxon>Gunneridae</taxon>
        <taxon>Pentapetalae</taxon>
        <taxon>rosids</taxon>
        <taxon>fabids</taxon>
        <taxon>Fabales</taxon>
        <taxon>Fabaceae</taxon>
        <taxon>Papilionoideae</taxon>
        <taxon>50 kb inversion clade</taxon>
        <taxon>NPAAA clade</taxon>
        <taxon>indigoferoid/millettioid clade</taxon>
        <taxon>Phaseoleae</taxon>
        <taxon>Vigna</taxon>
    </lineage>
</organism>
<name>A0A4D6LHX2_VIGUN</name>
<dbReference type="Proteomes" id="UP000501690">
    <property type="component" value="Linkage Group LG3"/>
</dbReference>
<evidence type="ECO:0000313" key="1">
    <source>
        <dbReference type="EMBL" id="QCD87935.1"/>
    </source>
</evidence>
<gene>
    <name evidence="1" type="ORF">DEO72_LG3g2475</name>
</gene>